<keyword evidence="2" id="KW-0503">Monooxygenase</keyword>
<feature type="non-terminal residue" evidence="2">
    <location>
        <position position="1"/>
    </location>
</feature>
<dbReference type="GO" id="GO:0004497">
    <property type="term" value="F:monooxygenase activity"/>
    <property type="evidence" value="ECO:0007669"/>
    <property type="project" value="UniProtKB-KW"/>
</dbReference>
<accession>A0A6J4NZZ9</accession>
<feature type="compositionally biased region" description="Basic residues" evidence="1">
    <location>
        <begin position="136"/>
        <end position="147"/>
    </location>
</feature>
<dbReference type="EMBL" id="CADCUY010000140">
    <property type="protein sequence ID" value="CAA9396638.1"/>
    <property type="molecule type" value="Genomic_DNA"/>
</dbReference>
<evidence type="ECO:0000313" key="2">
    <source>
        <dbReference type="EMBL" id="CAA9396638.1"/>
    </source>
</evidence>
<sequence>AAPADRLGLHPLRRGGRQPRAALVLHRGLRAPAGGLVHLGGHQGHPAQRAGDGGVRGLPGGAGARGARERHRHRPPAEHQRVRRRRAGPGAQRGRGAAPGGGLAGGAGVPGRGGGRLRGQHRGLRPGRARGGGPRGPRRRRAARPRAARPGGPARPGPVDRPRRGLLAAPGAPAAL</sequence>
<dbReference type="EC" id="1.14.13.-" evidence="2"/>
<feature type="compositionally biased region" description="Gly residues" evidence="1">
    <location>
        <begin position="51"/>
        <end position="64"/>
    </location>
</feature>
<feature type="non-terminal residue" evidence="2">
    <location>
        <position position="176"/>
    </location>
</feature>
<feature type="compositionally biased region" description="Low complexity" evidence="1">
    <location>
        <begin position="165"/>
        <end position="176"/>
    </location>
</feature>
<feature type="compositionally biased region" description="Gly residues" evidence="1">
    <location>
        <begin position="91"/>
        <end position="117"/>
    </location>
</feature>
<protein>
    <submittedName>
        <fullName evidence="2">Nitrilotriacetate monooxygenase component B</fullName>
        <ecNumber evidence="2">1.14.13.-</ecNumber>
    </submittedName>
</protein>
<keyword evidence="2" id="KW-0560">Oxidoreductase</keyword>
<reference evidence="2" key="1">
    <citation type="submission" date="2020-02" db="EMBL/GenBank/DDBJ databases">
        <authorList>
            <person name="Meier V. D."/>
        </authorList>
    </citation>
    <scope>NUCLEOTIDE SEQUENCE</scope>
    <source>
        <strain evidence="2">AVDCRST_MAG35</strain>
    </source>
</reference>
<evidence type="ECO:0000256" key="1">
    <source>
        <dbReference type="SAM" id="MobiDB-lite"/>
    </source>
</evidence>
<feature type="compositionally biased region" description="Basic residues" evidence="1">
    <location>
        <begin position="118"/>
        <end position="128"/>
    </location>
</feature>
<proteinExistence type="predicted"/>
<name>A0A6J4NZZ9_9ACTN</name>
<feature type="region of interest" description="Disordered" evidence="1">
    <location>
        <begin position="40"/>
        <end position="176"/>
    </location>
</feature>
<gene>
    <name evidence="2" type="ORF">AVDCRST_MAG35-680</name>
</gene>
<dbReference type="AlphaFoldDB" id="A0A6J4NZZ9"/>
<organism evidence="2">
    <name type="scientific">uncultured Quadrisphaera sp</name>
    <dbReference type="NCBI Taxonomy" id="904978"/>
    <lineage>
        <taxon>Bacteria</taxon>
        <taxon>Bacillati</taxon>
        <taxon>Actinomycetota</taxon>
        <taxon>Actinomycetes</taxon>
        <taxon>Kineosporiales</taxon>
        <taxon>Kineosporiaceae</taxon>
        <taxon>Quadrisphaera</taxon>
        <taxon>environmental samples</taxon>
    </lineage>
</organism>